<comment type="subcellular location">
    <subcellularLocation>
        <location evidence="1">Cell inner membrane</location>
        <topology evidence="1">Multi-pass membrane protein</topology>
    </subcellularLocation>
</comment>
<organism evidence="10 11">
    <name type="scientific">Thiovibrio frasassiensis</name>
    <dbReference type="NCBI Taxonomy" id="2984131"/>
    <lineage>
        <taxon>Bacteria</taxon>
        <taxon>Pseudomonadati</taxon>
        <taxon>Thermodesulfobacteriota</taxon>
        <taxon>Desulfobulbia</taxon>
        <taxon>Desulfobulbales</taxon>
        <taxon>Thiovibrionaceae</taxon>
        <taxon>Thiovibrio</taxon>
    </lineage>
</organism>
<dbReference type="InterPro" id="IPR003004">
    <property type="entry name" value="GspF/PilC"/>
</dbReference>
<evidence type="ECO:0000313" key="11">
    <source>
        <dbReference type="Proteomes" id="UP001154240"/>
    </source>
</evidence>
<keyword evidence="7 8" id="KW-0472">Membrane</keyword>
<dbReference type="RefSeq" id="WP_307633413.1">
    <property type="nucleotide sequence ID" value="NZ_JAPHEH010000001.1"/>
</dbReference>
<keyword evidence="5 8" id="KW-0812">Transmembrane</keyword>
<evidence type="ECO:0000256" key="5">
    <source>
        <dbReference type="ARBA" id="ARBA00022692"/>
    </source>
</evidence>
<evidence type="ECO:0000256" key="2">
    <source>
        <dbReference type="ARBA" id="ARBA00005745"/>
    </source>
</evidence>
<name>A0A9X4MHQ3_9BACT</name>
<dbReference type="PRINTS" id="PR00812">
    <property type="entry name" value="BCTERIALGSPF"/>
</dbReference>
<evidence type="ECO:0000313" key="10">
    <source>
        <dbReference type="EMBL" id="MDG4476445.1"/>
    </source>
</evidence>
<dbReference type="Gene3D" id="1.20.81.30">
    <property type="entry name" value="Type II secretion system (T2SS), domain F"/>
    <property type="match status" value="2"/>
</dbReference>
<reference evidence="10" key="2">
    <citation type="submission" date="2022-10" db="EMBL/GenBank/DDBJ databases">
        <authorList>
            <person name="Aronson H.S."/>
        </authorList>
    </citation>
    <scope>NUCLEOTIDE SEQUENCE</scope>
    <source>
        <strain evidence="10">RS19-109</strain>
    </source>
</reference>
<dbReference type="Proteomes" id="UP001154240">
    <property type="component" value="Unassembled WGS sequence"/>
</dbReference>
<evidence type="ECO:0000256" key="8">
    <source>
        <dbReference type="SAM" id="Phobius"/>
    </source>
</evidence>
<evidence type="ECO:0000259" key="9">
    <source>
        <dbReference type="Pfam" id="PF00482"/>
    </source>
</evidence>
<keyword evidence="3" id="KW-1003">Cell membrane</keyword>
<evidence type="ECO:0000256" key="4">
    <source>
        <dbReference type="ARBA" id="ARBA00022519"/>
    </source>
</evidence>
<dbReference type="InterPro" id="IPR042094">
    <property type="entry name" value="T2SS_GspF_sf"/>
</dbReference>
<dbReference type="GO" id="GO:0015628">
    <property type="term" value="P:protein secretion by the type II secretion system"/>
    <property type="evidence" value="ECO:0007669"/>
    <property type="project" value="TreeGrafter"/>
</dbReference>
<comment type="caution">
    <text evidence="10">The sequence shown here is derived from an EMBL/GenBank/DDBJ whole genome shotgun (WGS) entry which is preliminary data.</text>
</comment>
<proteinExistence type="inferred from homology"/>
<dbReference type="PANTHER" id="PTHR30012:SF0">
    <property type="entry name" value="TYPE II SECRETION SYSTEM PROTEIN F-RELATED"/>
    <property type="match status" value="1"/>
</dbReference>
<evidence type="ECO:0000256" key="1">
    <source>
        <dbReference type="ARBA" id="ARBA00004429"/>
    </source>
</evidence>
<feature type="transmembrane region" description="Helical" evidence="8">
    <location>
        <begin position="386"/>
        <end position="407"/>
    </location>
</feature>
<dbReference type="EMBL" id="JAPHEH010000001">
    <property type="protein sequence ID" value="MDG4476445.1"/>
    <property type="molecule type" value="Genomic_DNA"/>
</dbReference>
<keyword evidence="4" id="KW-0997">Cell inner membrane</keyword>
<dbReference type="InterPro" id="IPR018076">
    <property type="entry name" value="T2SS_GspF_dom"/>
</dbReference>
<feature type="transmembrane region" description="Helical" evidence="8">
    <location>
        <begin position="222"/>
        <end position="248"/>
    </location>
</feature>
<reference evidence="10" key="1">
    <citation type="journal article" date="2022" name="bioRxiv">
        <title>Thiovibrio frasassiensisgen. nov., sp. nov., an autotrophic, elemental sulfur disproportionating bacterium isolated from sulfidic karst sediment, and proposal of Thiovibrionaceae fam. nov.</title>
        <authorList>
            <person name="Aronson H."/>
            <person name="Thomas C."/>
            <person name="Bhattacharyya M."/>
            <person name="Eckstein S."/>
            <person name="Jensen S."/>
            <person name="Barco R."/>
            <person name="Macalady J."/>
            <person name="Amend J."/>
        </authorList>
    </citation>
    <scope>NUCLEOTIDE SEQUENCE</scope>
    <source>
        <strain evidence="10">RS19-109</strain>
    </source>
</reference>
<dbReference type="PANTHER" id="PTHR30012">
    <property type="entry name" value="GENERAL SECRETION PATHWAY PROTEIN"/>
    <property type="match status" value="1"/>
</dbReference>
<evidence type="ECO:0000256" key="3">
    <source>
        <dbReference type="ARBA" id="ARBA00022475"/>
    </source>
</evidence>
<keyword evidence="6 8" id="KW-1133">Transmembrane helix</keyword>
<dbReference type="GO" id="GO:0005886">
    <property type="term" value="C:plasma membrane"/>
    <property type="evidence" value="ECO:0007669"/>
    <property type="project" value="UniProtKB-SubCell"/>
</dbReference>
<dbReference type="AlphaFoldDB" id="A0A9X4MHQ3"/>
<dbReference type="FunFam" id="1.20.81.30:FF:000001">
    <property type="entry name" value="Type II secretion system protein F"/>
    <property type="match status" value="2"/>
</dbReference>
<dbReference type="Pfam" id="PF00482">
    <property type="entry name" value="T2SSF"/>
    <property type="match status" value="2"/>
</dbReference>
<feature type="domain" description="Type II secretion system protein GspF" evidence="9">
    <location>
        <begin position="283"/>
        <end position="405"/>
    </location>
</feature>
<evidence type="ECO:0000256" key="6">
    <source>
        <dbReference type="ARBA" id="ARBA00022989"/>
    </source>
</evidence>
<feature type="domain" description="Type II secretion system protein GspF" evidence="9">
    <location>
        <begin position="80"/>
        <end position="203"/>
    </location>
</feature>
<comment type="similarity">
    <text evidence="2">Belongs to the GSP F family.</text>
</comment>
<protein>
    <submittedName>
        <fullName evidence="10">Type II secretion system F family protein</fullName>
    </submittedName>
</protein>
<keyword evidence="11" id="KW-1185">Reference proteome</keyword>
<evidence type="ECO:0000256" key="7">
    <source>
        <dbReference type="ARBA" id="ARBA00023136"/>
    </source>
</evidence>
<gene>
    <name evidence="10" type="ORF">OLX77_09795</name>
</gene>
<feature type="transmembrane region" description="Helical" evidence="8">
    <location>
        <begin position="185"/>
        <end position="202"/>
    </location>
</feature>
<accession>A0A9X4MHQ3</accession>
<sequence length="417" mass="45629">MPIFRYEAINSAGRIVSGTHAAEIMPEVEAWLQKGGLSPVNIQVLSEQQSAGLKNTSQATTSPTLSERLFGVTLEDKILFCRQLATLLAAGVSIIESFGILALQVSNPILRDIIHSMTAEVESGASLSDAVSRQPRTFNVLFYNIVKVGEETGSLDKAFAYLASLYENEKAIKERIKSATRYPKIVIFAITGAVFFLMSFVVPKFAKLFAAAKVELPLATRILMGVSTFFADNTLGIVGAALALFIAYRLALGSRDFVLFRDGLLLRVPIFGPLATKIYMARFCRVFAVLTQSGINIIKTLQLSANALENLVLFQMVEEITGEVEEGVNLHEAMARHHAIPPMVPQMIAIGEQSGKLDEMMEKVADYYDLESDYTIRNLSTLIEPILLLVLGVMVGLIALAIFTPMWDMLKVVRGGG</sequence>